<comment type="caution">
    <text evidence="1">The sequence shown here is derived from an EMBL/GenBank/DDBJ whole genome shotgun (WGS) entry which is preliminary data.</text>
</comment>
<proteinExistence type="predicted"/>
<name>A0A8J7W2E9_9FIRM</name>
<evidence type="ECO:0000313" key="1">
    <source>
        <dbReference type="EMBL" id="MBR0597886.1"/>
    </source>
</evidence>
<dbReference type="Proteomes" id="UP000675664">
    <property type="component" value="Unassembled WGS sequence"/>
</dbReference>
<protein>
    <submittedName>
        <fullName evidence="1">Uncharacterized protein</fullName>
    </submittedName>
</protein>
<accession>A0A8J7W2E9</accession>
<sequence>MTSSEVDNEIKSIIDERTQEILNSDAVPTNEFIQQAKKYSSSYIDDLINKANKNKSYSSNLREKINDNNSDFLVAGTIETTSASDASYNYNAYGQVMYYIACLVTWKYDTSLNIVTYVGETTDYGYDTIYYRVGSVKNVKGISSGYGIVQKGYGVATIFDYTNRKYHAYMIADFKLKAGGSYNKNVTTLSTQLYDRYTWGSF</sequence>
<organism evidence="1 2">
    <name type="scientific">Sinanaerobacter chloroacetimidivorans</name>
    <dbReference type="NCBI Taxonomy" id="2818044"/>
    <lineage>
        <taxon>Bacteria</taxon>
        <taxon>Bacillati</taxon>
        <taxon>Bacillota</taxon>
        <taxon>Clostridia</taxon>
        <taxon>Peptostreptococcales</taxon>
        <taxon>Anaerovoracaceae</taxon>
        <taxon>Sinanaerobacter</taxon>
    </lineage>
</organism>
<evidence type="ECO:0000313" key="2">
    <source>
        <dbReference type="Proteomes" id="UP000675664"/>
    </source>
</evidence>
<dbReference type="EMBL" id="JAGSND010000004">
    <property type="protein sequence ID" value="MBR0597886.1"/>
    <property type="molecule type" value="Genomic_DNA"/>
</dbReference>
<keyword evidence="2" id="KW-1185">Reference proteome</keyword>
<reference evidence="1" key="1">
    <citation type="submission" date="2021-04" db="EMBL/GenBank/DDBJ databases">
        <title>Sinoanaerobacter chloroacetimidivorans sp. nov., an obligate anaerobic bacterium isolated from anaerobic sludge.</title>
        <authorList>
            <person name="Bao Y."/>
        </authorList>
    </citation>
    <scope>NUCLEOTIDE SEQUENCE</scope>
    <source>
        <strain evidence="1">BAD-6</strain>
    </source>
</reference>
<reference evidence="1" key="2">
    <citation type="submission" date="2021-04" db="EMBL/GenBank/DDBJ databases">
        <authorList>
            <person name="Liu J."/>
        </authorList>
    </citation>
    <scope>NUCLEOTIDE SEQUENCE</scope>
    <source>
        <strain evidence="1">BAD-6</strain>
    </source>
</reference>
<gene>
    <name evidence="1" type="ORF">KCX82_08385</name>
</gene>
<dbReference type="RefSeq" id="WP_227018013.1">
    <property type="nucleotide sequence ID" value="NZ_JAGSND010000004.1"/>
</dbReference>
<dbReference type="AlphaFoldDB" id="A0A8J7W2E9"/>